<dbReference type="InterPro" id="IPR036928">
    <property type="entry name" value="AS_sf"/>
</dbReference>
<dbReference type="InterPro" id="IPR023631">
    <property type="entry name" value="Amidase_dom"/>
</dbReference>
<dbReference type="GO" id="GO:0004040">
    <property type="term" value="F:amidase activity"/>
    <property type="evidence" value="ECO:0007669"/>
    <property type="project" value="UniProtKB-EC"/>
</dbReference>
<comment type="caution">
    <text evidence="2">The sequence shown here is derived from an EMBL/GenBank/DDBJ whole genome shotgun (WGS) entry which is preliminary data.</text>
</comment>
<dbReference type="Gene3D" id="3.90.1300.10">
    <property type="entry name" value="Amidase signature (AS) domain"/>
    <property type="match status" value="1"/>
</dbReference>
<dbReference type="PROSITE" id="PS51318">
    <property type="entry name" value="TAT"/>
    <property type="match status" value="1"/>
</dbReference>
<dbReference type="InterPro" id="IPR006311">
    <property type="entry name" value="TAT_signal"/>
</dbReference>
<organism evidence="2 3">
    <name type="scientific">Roseateles aquae</name>
    <dbReference type="NCBI Taxonomy" id="3077235"/>
    <lineage>
        <taxon>Bacteria</taxon>
        <taxon>Pseudomonadati</taxon>
        <taxon>Pseudomonadota</taxon>
        <taxon>Betaproteobacteria</taxon>
        <taxon>Burkholderiales</taxon>
        <taxon>Sphaerotilaceae</taxon>
        <taxon>Roseateles</taxon>
    </lineage>
</organism>
<gene>
    <name evidence="2" type="ORF">RQP53_19310</name>
</gene>
<reference evidence="2" key="1">
    <citation type="submission" date="2023-09" db="EMBL/GenBank/DDBJ databases">
        <title>Paucibacter sp. APW11 Genome sequencing and assembly.</title>
        <authorList>
            <person name="Kim I."/>
        </authorList>
    </citation>
    <scope>NUCLEOTIDE SEQUENCE</scope>
    <source>
        <strain evidence="2">APW11</strain>
    </source>
</reference>
<dbReference type="EC" id="3.5.1.4" evidence="2"/>
<dbReference type="PANTHER" id="PTHR42678:SF34">
    <property type="entry name" value="OS04G0183300 PROTEIN"/>
    <property type="match status" value="1"/>
</dbReference>
<dbReference type="Pfam" id="PF01425">
    <property type="entry name" value="Amidase"/>
    <property type="match status" value="1"/>
</dbReference>
<protein>
    <submittedName>
        <fullName evidence="2">Amidase</fullName>
        <ecNumber evidence="2">3.5.1.4</ecNumber>
    </submittedName>
</protein>
<dbReference type="Proteomes" id="UP001246372">
    <property type="component" value="Unassembled WGS sequence"/>
</dbReference>
<dbReference type="NCBIfam" id="NF006006">
    <property type="entry name" value="PRK08137.1"/>
    <property type="match status" value="1"/>
</dbReference>
<dbReference type="PANTHER" id="PTHR42678">
    <property type="entry name" value="AMIDASE"/>
    <property type="match status" value="1"/>
</dbReference>
<name>A0ABU3PGG2_9BURK</name>
<dbReference type="SUPFAM" id="SSF75304">
    <property type="entry name" value="Amidase signature (AS) enzymes"/>
    <property type="match status" value="1"/>
</dbReference>
<keyword evidence="2" id="KW-0378">Hydrolase</keyword>
<dbReference type="RefSeq" id="WP_315652322.1">
    <property type="nucleotide sequence ID" value="NZ_JAVXZY010000009.1"/>
</dbReference>
<accession>A0ABU3PGG2</accession>
<dbReference type="EMBL" id="JAVXZY010000009">
    <property type="protein sequence ID" value="MDT9001437.1"/>
    <property type="molecule type" value="Genomic_DNA"/>
</dbReference>
<evidence type="ECO:0000313" key="2">
    <source>
        <dbReference type="EMBL" id="MDT9001437.1"/>
    </source>
</evidence>
<proteinExistence type="predicted"/>
<evidence type="ECO:0000259" key="1">
    <source>
        <dbReference type="Pfam" id="PF01425"/>
    </source>
</evidence>
<keyword evidence="3" id="KW-1185">Reference proteome</keyword>
<feature type="domain" description="Amidase" evidence="1">
    <location>
        <begin position="74"/>
        <end position="522"/>
    </location>
</feature>
<evidence type="ECO:0000313" key="3">
    <source>
        <dbReference type="Proteomes" id="UP001246372"/>
    </source>
</evidence>
<sequence length="544" mass="57166">MARGVGIKGRRQFLAASVALGGAAVAQAEAGAAKPSAMAFAKRAQDQQHQVLAGLDAAGLQAELQAGRLSAEALTRHYLKRIEQIDAHGPQLRSVIELNPEALAQARVLDAERRAGKLRGPLHGLPVLVKDNIASADRMATTAGSLGLAGLHARHDAHLIARLRDAGAVLLGKTNLSEWANIRSTRSVSGWSSRGGLTRNPHQLNRNCSGSSSGSGAAAAAGLCALAVGTETDGSIVSPASICGVVGLKPTVGQLSRHGVIPIAAAQDTAGPMTRHVRDAALLMQALAGADPNDAATLAAPRQIDWLAGLKPDALRGARLGIVRASQPPQPQVNALFERALAVLKAQGAELIDGLEIPSQAKYAETELTVLLHELRAGLADYLREFQPDAPFKTLDELVAWNRAHAAEVMPWFDQELFEQALALPQDGAAYREALANNQRYSREEGLDALFAQHRLDAVVAPTGNLAWLTDKLLGDHFTAGGFTTPFAVAGYPHLTVPMGAVAGLPAGLSFGGLAWQDAKLLGFGYAYEQASRARVEPKFQPGL</sequence>